<dbReference type="AlphaFoldDB" id="A0A4Q2SJZ5"/>
<gene>
    <name evidence="5" type="ORF">EUA94_16815</name>
</gene>
<dbReference type="InterPro" id="IPR049704">
    <property type="entry name" value="Aminotrans_3_PPA_site"/>
</dbReference>
<dbReference type="OrthoDB" id="4510254at2"/>
<keyword evidence="5" id="KW-0032">Aminotransferase</keyword>
<evidence type="ECO:0000313" key="6">
    <source>
        <dbReference type="Proteomes" id="UP000291101"/>
    </source>
</evidence>
<evidence type="ECO:0000256" key="3">
    <source>
        <dbReference type="ARBA" id="ARBA00022898"/>
    </source>
</evidence>
<accession>A0A4Q2SJZ5</accession>
<dbReference type="GO" id="GO:0030170">
    <property type="term" value="F:pyridoxal phosphate binding"/>
    <property type="evidence" value="ECO:0007669"/>
    <property type="project" value="InterPro"/>
</dbReference>
<evidence type="ECO:0000256" key="1">
    <source>
        <dbReference type="ARBA" id="ARBA00001933"/>
    </source>
</evidence>
<keyword evidence="5" id="KW-0808">Transferase</keyword>
<protein>
    <submittedName>
        <fullName evidence="5">Aspartate aminotransferase family protein</fullName>
    </submittedName>
</protein>
<dbReference type="InterPro" id="IPR015422">
    <property type="entry name" value="PyrdxlP-dep_Trfase_small"/>
</dbReference>
<sequence length="471" mass="51235">MMLRQVTGDQDPVDNKINQSPDYARIVHDSIQYVWRHGVSVDTTRAERGPIAVSASGVRVTDADGTVFLDALAGGSAAATLGHARVDVADAVHAQMTKLHWVSLRTFINEPSVELARRIAGLTEAGLQTSFFVSSGSEAVESATQLAKSYHRARGNPERTKFLYRKTGYHGTSLVGASASDNKEFRTWFAPLAPGFVELDACYPYRRPAGMTEDEYGVSVADAMEATIIAEGPETIAAILAESIPAALVLVPPASYMRRLREICDRYDILWIDDEVFIGFGRTGRWFGFEHYDVTPDIVTVSKGITGGYIPLGAAIATSRVMETIFGDGATTQAKVSGHTYAAHPTACAAGLAVLDAIEKEHLLESTASVGDWMIDEFRRRYDGHPHVGDIRGKGFLIGIELVQDLATKDRFASQLSVGRRIMARAMEQQFMLRATGDVVTLFPALVTTQQDGEAMVEATCRAIDEVIDEI</sequence>
<keyword evidence="3 4" id="KW-0663">Pyridoxal phosphate</keyword>
<dbReference type="SUPFAM" id="SSF53383">
    <property type="entry name" value="PLP-dependent transferases"/>
    <property type="match status" value="1"/>
</dbReference>
<name>A0A4Q2SJZ5_9ACTN</name>
<dbReference type="Proteomes" id="UP000291101">
    <property type="component" value="Unassembled WGS sequence"/>
</dbReference>
<dbReference type="CDD" id="cd00610">
    <property type="entry name" value="OAT_like"/>
    <property type="match status" value="1"/>
</dbReference>
<dbReference type="PANTHER" id="PTHR43094">
    <property type="entry name" value="AMINOTRANSFERASE"/>
    <property type="match status" value="1"/>
</dbReference>
<comment type="caution">
    <text evidence="5">The sequence shown here is derived from an EMBL/GenBank/DDBJ whole genome shotgun (WGS) entry which is preliminary data.</text>
</comment>
<evidence type="ECO:0000313" key="5">
    <source>
        <dbReference type="EMBL" id="RYC05915.1"/>
    </source>
</evidence>
<evidence type="ECO:0000256" key="4">
    <source>
        <dbReference type="RuleBase" id="RU003560"/>
    </source>
</evidence>
<evidence type="ECO:0000256" key="2">
    <source>
        <dbReference type="ARBA" id="ARBA00008954"/>
    </source>
</evidence>
<keyword evidence="6" id="KW-1185">Reference proteome</keyword>
<dbReference type="EMBL" id="SDWV01000019">
    <property type="protein sequence ID" value="RYC05915.1"/>
    <property type="molecule type" value="Genomic_DNA"/>
</dbReference>
<comment type="similarity">
    <text evidence="2 4">Belongs to the class-III pyridoxal-phosphate-dependent aminotransferase family.</text>
</comment>
<dbReference type="Gene3D" id="3.40.640.10">
    <property type="entry name" value="Type I PLP-dependent aspartate aminotransferase-like (Major domain)"/>
    <property type="match status" value="1"/>
</dbReference>
<dbReference type="PIRSF" id="PIRSF000521">
    <property type="entry name" value="Transaminase_4ab_Lys_Orn"/>
    <property type="match status" value="1"/>
</dbReference>
<dbReference type="InterPro" id="IPR015424">
    <property type="entry name" value="PyrdxlP-dep_Trfase"/>
</dbReference>
<dbReference type="Gene3D" id="3.90.1150.10">
    <property type="entry name" value="Aspartate Aminotransferase, domain 1"/>
    <property type="match status" value="1"/>
</dbReference>
<dbReference type="FunFam" id="3.40.640.10:FF:000004">
    <property type="entry name" value="Acetylornithine aminotransferase"/>
    <property type="match status" value="1"/>
</dbReference>
<dbReference type="PROSITE" id="PS00600">
    <property type="entry name" value="AA_TRANSFER_CLASS_3"/>
    <property type="match status" value="1"/>
</dbReference>
<dbReference type="PANTHER" id="PTHR43094:SF1">
    <property type="entry name" value="AMINOTRANSFERASE CLASS-III"/>
    <property type="match status" value="1"/>
</dbReference>
<proteinExistence type="inferred from homology"/>
<dbReference type="Pfam" id="PF00202">
    <property type="entry name" value="Aminotran_3"/>
    <property type="match status" value="1"/>
</dbReference>
<dbReference type="InterPro" id="IPR005814">
    <property type="entry name" value="Aminotrans_3"/>
</dbReference>
<dbReference type="GO" id="GO:0008483">
    <property type="term" value="F:transaminase activity"/>
    <property type="evidence" value="ECO:0007669"/>
    <property type="project" value="UniProtKB-KW"/>
</dbReference>
<reference evidence="5 6" key="1">
    <citation type="submission" date="2019-01" db="EMBL/GenBank/DDBJ databases">
        <title>Novel species of Nocardioides.</title>
        <authorList>
            <person name="Liu Q."/>
            <person name="X Y.-H."/>
        </authorList>
    </citation>
    <scope>NUCLEOTIDE SEQUENCE [LARGE SCALE GENOMIC DNA]</scope>
    <source>
        <strain evidence="5 6">HLT2-9</strain>
    </source>
</reference>
<organism evidence="5 6">
    <name type="scientific">Nocardioides zhouii</name>
    <dbReference type="NCBI Taxonomy" id="1168729"/>
    <lineage>
        <taxon>Bacteria</taxon>
        <taxon>Bacillati</taxon>
        <taxon>Actinomycetota</taxon>
        <taxon>Actinomycetes</taxon>
        <taxon>Propionibacteriales</taxon>
        <taxon>Nocardioidaceae</taxon>
        <taxon>Nocardioides</taxon>
    </lineage>
</organism>
<comment type="cofactor">
    <cofactor evidence="1">
        <name>pyridoxal 5'-phosphate</name>
        <dbReference type="ChEBI" id="CHEBI:597326"/>
    </cofactor>
</comment>
<dbReference type="InterPro" id="IPR015421">
    <property type="entry name" value="PyrdxlP-dep_Trfase_major"/>
</dbReference>